<reference evidence="3" key="3">
    <citation type="submission" date="2016-11" db="EMBL/GenBank/DDBJ databases">
        <authorList>
            <person name="Varghese N."/>
            <person name="Submissions S."/>
        </authorList>
    </citation>
    <scope>NUCLEOTIDE SEQUENCE [LARGE SCALE GENOMIC DNA]</scope>
    <source>
        <strain evidence="3">DSM 27989</strain>
    </source>
</reference>
<dbReference type="Proteomes" id="UP000184120">
    <property type="component" value="Unassembled WGS sequence"/>
</dbReference>
<reference evidence="1" key="5">
    <citation type="submission" date="2024-05" db="EMBL/GenBank/DDBJ databases">
        <authorList>
            <person name="Sun Q."/>
            <person name="Zhou Y."/>
        </authorList>
    </citation>
    <scope>NUCLEOTIDE SEQUENCE</scope>
    <source>
        <strain evidence="1">CGMCC 1.12707</strain>
    </source>
</reference>
<proteinExistence type="predicted"/>
<sequence>MSLVQQYLEDKPYLIRSDFPKVFGIDYRTFENYYVMAPKNDDRRISKMKIEIIKIPKNKMVKKLFKTNQVIEFLALHGVYPRKEFKTKKASVSAEA</sequence>
<dbReference type="AlphaFoldDB" id="A0A1M6XCR1"/>
<dbReference type="STRING" id="1434701.SAMN05443634_105196"/>
<keyword evidence="4" id="KW-1185">Reference proteome</keyword>
<protein>
    <submittedName>
        <fullName evidence="2">Uncharacterized protein</fullName>
    </submittedName>
</protein>
<gene>
    <name evidence="1" type="ORF">GCM10010984_17490</name>
    <name evidence="2" type="ORF">SAMN05443634_105196</name>
</gene>
<dbReference type="EMBL" id="BMFL01000011">
    <property type="protein sequence ID" value="GGF00421.1"/>
    <property type="molecule type" value="Genomic_DNA"/>
</dbReference>
<reference evidence="1" key="1">
    <citation type="journal article" date="2014" name="Int. J. Syst. Evol. Microbiol.">
        <title>Complete genome of a new Firmicutes species belonging to the dominant human colonic microbiota ('Ruminococcus bicirculans') reveals two chromosomes and a selective capacity to utilize plant glucans.</title>
        <authorList>
            <consortium name="NISC Comparative Sequencing Program"/>
            <person name="Wegmann U."/>
            <person name="Louis P."/>
            <person name="Goesmann A."/>
            <person name="Henrissat B."/>
            <person name="Duncan S.H."/>
            <person name="Flint H.J."/>
        </authorList>
    </citation>
    <scope>NUCLEOTIDE SEQUENCE</scope>
    <source>
        <strain evidence="1">CGMCC 1.12707</strain>
    </source>
</reference>
<evidence type="ECO:0000313" key="2">
    <source>
        <dbReference type="EMBL" id="SHL03585.1"/>
    </source>
</evidence>
<organism evidence="2 3">
    <name type="scientific">Chishuiella changwenlii</name>
    <dbReference type="NCBI Taxonomy" id="1434701"/>
    <lineage>
        <taxon>Bacteria</taxon>
        <taxon>Pseudomonadati</taxon>
        <taxon>Bacteroidota</taxon>
        <taxon>Flavobacteriia</taxon>
        <taxon>Flavobacteriales</taxon>
        <taxon>Weeksellaceae</taxon>
        <taxon>Chishuiella</taxon>
    </lineage>
</organism>
<reference evidence="4" key="4">
    <citation type="journal article" date="2019" name="Int. J. Syst. Evol. Microbiol.">
        <title>The Global Catalogue of Microorganisms (GCM) 10K type strain sequencing project: providing services to taxonomists for standard genome sequencing and annotation.</title>
        <authorList>
            <consortium name="The Broad Institute Genomics Platform"/>
            <consortium name="The Broad Institute Genome Sequencing Center for Infectious Disease"/>
            <person name="Wu L."/>
            <person name="Ma J."/>
        </authorList>
    </citation>
    <scope>NUCLEOTIDE SEQUENCE [LARGE SCALE GENOMIC DNA]</scope>
    <source>
        <strain evidence="4">CGMCC 1.12707</strain>
    </source>
</reference>
<reference evidence="2" key="2">
    <citation type="submission" date="2016-11" db="EMBL/GenBank/DDBJ databases">
        <authorList>
            <person name="Jaros S."/>
            <person name="Januszkiewicz K."/>
            <person name="Wedrychowicz H."/>
        </authorList>
    </citation>
    <scope>NUCLEOTIDE SEQUENCE [LARGE SCALE GENOMIC DNA]</scope>
    <source>
        <strain evidence="2">DSM 27989</strain>
    </source>
</reference>
<dbReference type="RefSeq" id="WP_143147261.1">
    <property type="nucleotide sequence ID" value="NZ_BMFL01000011.1"/>
</dbReference>
<name>A0A1M6XCR1_9FLAO</name>
<evidence type="ECO:0000313" key="3">
    <source>
        <dbReference type="Proteomes" id="UP000184120"/>
    </source>
</evidence>
<dbReference type="EMBL" id="FRBH01000005">
    <property type="protein sequence ID" value="SHL03585.1"/>
    <property type="molecule type" value="Genomic_DNA"/>
</dbReference>
<evidence type="ECO:0000313" key="1">
    <source>
        <dbReference type="EMBL" id="GGF00421.1"/>
    </source>
</evidence>
<accession>A0A1M6XCR1</accession>
<evidence type="ECO:0000313" key="4">
    <source>
        <dbReference type="Proteomes" id="UP000650994"/>
    </source>
</evidence>
<dbReference type="Proteomes" id="UP000650994">
    <property type="component" value="Unassembled WGS sequence"/>
</dbReference>